<gene>
    <name evidence="1" type="ORF">IWW38_005653</name>
</gene>
<feature type="non-terminal residue" evidence="1">
    <location>
        <position position="96"/>
    </location>
</feature>
<evidence type="ECO:0000313" key="1">
    <source>
        <dbReference type="EMBL" id="KAJ2882494.1"/>
    </source>
</evidence>
<evidence type="ECO:0000313" key="2">
    <source>
        <dbReference type="Proteomes" id="UP001139981"/>
    </source>
</evidence>
<dbReference type="Proteomes" id="UP001139981">
    <property type="component" value="Unassembled WGS sequence"/>
</dbReference>
<reference evidence="1" key="1">
    <citation type="submission" date="2022-07" db="EMBL/GenBank/DDBJ databases">
        <title>Phylogenomic reconstructions and comparative analyses of Kickxellomycotina fungi.</title>
        <authorList>
            <person name="Reynolds N.K."/>
            <person name="Stajich J.E."/>
            <person name="Barry K."/>
            <person name="Grigoriev I.V."/>
            <person name="Crous P."/>
            <person name="Smith M.E."/>
        </authorList>
    </citation>
    <scope>NUCLEOTIDE SEQUENCE</scope>
    <source>
        <strain evidence="1">CBS 190363</strain>
    </source>
</reference>
<protein>
    <submittedName>
        <fullName evidence="1">Uncharacterized protein</fullName>
    </submittedName>
</protein>
<keyword evidence="2" id="KW-1185">Reference proteome</keyword>
<accession>A0ACC1LV63</accession>
<name>A0ACC1LV63_9FUNG</name>
<sequence>MNATQLHVYRHLLREINHQFTNVNKNKAWAAQLRLQWLKASCSHGANAGDLKAAQSVLTYLANNRQYKELLAEFNPKMSEGDRIEKTARRVGLEAP</sequence>
<proteinExistence type="predicted"/>
<comment type="caution">
    <text evidence="1">The sequence shown here is derived from an EMBL/GenBank/DDBJ whole genome shotgun (WGS) entry which is preliminary data.</text>
</comment>
<organism evidence="1 2">
    <name type="scientific">Coemansia aciculifera</name>
    <dbReference type="NCBI Taxonomy" id="417176"/>
    <lineage>
        <taxon>Eukaryota</taxon>
        <taxon>Fungi</taxon>
        <taxon>Fungi incertae sedis</taxon>
        <taxon>Zoopagomycota</taxon>
        <taxon>Kickxellomycotina</taxon>
        <taxon>Kickxellomycetes</taxon>
        <taxon>Kickxellales</taxon>
        <taxon>Kickxellaceae</taxon>
        <taxon>Coemansia</taxon>
    </lineage>
</organism>
<dbReference type="EMBL" id="JANBVB010002778">
    <property type="protein sequence ID" value="KAJ2882494.1"/>
    <property type="molecule type" value="Genomic_DNA"/>
</dbReference>